<dbReference type="NCBIfam" id="TIGR03309">
    <property type="entry name" value="matur_yqeB"/>
    <property type="match status" value="1"/>
</dbReference>
<reference evidence="2" key="1">
    <citation type="journal article" date="2021" name="PeerJ">
        <title>Extensive microbial diversity within the chicken gut microbiome revealed by metagenomics and culture.</title>
        <authorList>
            <person name="Gilroy R."/>
            <person name="Ravi A."/>
            <person name="Getino M."/>
            <person name="Pursley I."/>
            <person name="Horton D.L."/>
            <person name="Alikhan N.F."/>
            <person name="Baker D."/>
            <person name="Gharbi K."/>
            <person name="Hall N."/>
            <person name="Watson M."/>
            <person name="Adriaenssens E.M."/>
            <person name="Foster-Nyarko E."/>
            <person name="Jarju S."/>
            <person name="Secka A."/>
            <person name="Antonio M."/>
            <person name="Oren A."/>
            <person name="Chaudhuri R.R."/>
            <person name="La Ragione R."/>
            <person name="Hildebrand F."/>
            <person name="Pallen M.J."/>
        </authorList>
    </citation>
    <scope>NUCLEOTIDE SEQUENCE</scope>
    <source>
        <strain evidence="2">ChiBcec15-3976</strain>
    </source>
</reference>
<dbReference type="PANTHER" id="PTHR43777">
    <property type="entry name" value="MOLYBDENUM COFACTOR CYTIDYLYLTRANSFERASE"/>
    <property type="match status" value="1"/>
</dbReference>
<organism evidence="2 3">
    <name type="scientific">Candidatus Mediterraneibacter quadrami</name>
    <dbReference type="NCBI Taxonomy" id="2838684"/>
    <lineage>
        <taxon>Bacteria</taxon>
        <taxon>Bacillati</taxon>
        <taxon>Bacillota</taxon>
        <taxon>Clostridia</taxon>
        <taxon>Lachnospirales</taxon>
        <taxon>Lachnospiraceae</taxon>
        <taxon>Mediterraneibacter</taxon>
    </lineage>
</organism>
<dbReference type="InterPro" id="IPR017695">
    <property type="entry name" value="Se-dep_Mo_hydrolase_YqeB"/>
</dbReference>
<dbReference type="InterPro" id="IPR025877">
    <property type="entry name" value="MobA-like_NTP_Trfase"/>
</dbReference>
<feature type="domain" description="MobA-like NTP transferase" evidence="1">
    <location>
        <begin position="268"/>
        <end position="428"/>
    </location>
</feature>
<dbReference type="Pfam" id="PF12804">
    <property type="entry name" value="NTP_transf_3"/>
    <property type="match status" value="1"/>
</dbReference>
<dbReference type="PANTHER" id="PTHR43777:SF1">
    <property type="entry name" value="MOLYBDENUM COFACTOR CYTIDYLYLTRANSFERASE"/>
    <property type="match status" value="1"/>
</dbReference>
<dbReference type="Gene3D" id="3.90.550.10">
    <property type="entry name" value="Spore Coat Polysaccharide Biosynthesis Protein SpsA, Chain A"/>
    <property type="match status" value="1"/>
</dbReference>
<evidence type="ECO:0000313" key="2">
    <source>
        <dbReference type="EMBL" id="HJD42586.1"/>
    </source>
</evidence>
<dbReference type="InterPro" id="IPR029044">
    <property type="entry name" value="Nucleotide-diphossugar_trans"/>
</dbReference>
<reference evidence="2" key="2">
    <citation type="submission" date="2021-04" db="EMBL/GenBank/DDBJ databases">
        <authorList>
            <person name="Gilroy R."/>
        </authorList>
    </citation>
    <scope>NUCLEOTIDE SEQUENCE</scope>
    <source>
        <strain evidence="2">ChiBcec15-3976</strain>
    </source>
</reference>
<dbReference type="AlphaFoldDB" id="A0A9D2U638"/>
<accession>A0A9D2U638</accession>
<dbReference type="SUPFAM" id="SSF53448">
    <property type="entry name" value="Nucleotide-diphospho-sugar transferases"/>
    <property type="match status" value="1"/>
</dbReference>
<dbReference type="Proteomes" id="UP000823909">
    <property type="component" value="Unassembled WGS sequence"/>
</dbReference>
<dbReference type="GO" id="GO:0016779">
    <property type="term" value="F:nucleotidyltransferase activity"/>
    <property type="evidence" value="ECO:0007669"/>
    <property type="project" value="UniProtKB-ARBA"/>
</dbReference>
<gene>
    <name evidence="2" type="ORF">H9910_06215</name>
</gene>
<name>A0A9D2U638_9FIRM</name>
<proteinExistence type="predicted"/>
<sequence>MKILIRGAGDLATGIASRLYGAGHQILMTEIREPLTVRRTVAFSRAVCEGRARVEDMTAVLAADRRAAEQILADGDIAVMVDEEASCRSWYEPDVLIDSILAKRNLGTRITDAPFVVGVGPGFTAGTDCNCVVETKRGHTLGNVIRRGSAIPNTGVPGNVGGYTIERLLRAAADGELEPKVGIGDFVEQGQTVAVTGGVPVFAQMSGIVRGMLQSGIRVQKDLKIGDIDARAEKSHCYTISDKARAIGGGVLEAVTAFERMKERYAIVILAAGSGSRFGGNKLTAPVKGRPLYEHTLEKMQAFGAFPVYIVTGSEEIAGAAGERGMIPVKNTEPEKGIALSLRLGLEKALERKPDLRGVLFSVCDQPGITVSTIGEIFRTAARHPGTIVCAGSGEKKGNPVCWDAVYFPELMKLSGDEGGRQIMKKHKERIRIVEADAEELKDIDRREDLHE</sequence>
<comment type="caution">
    <text evidence="2">The sequence shown here is derived from an EMBL/GenBank/DDBJ whole genome shotgun (WGS) entry which is preliminary data.</text>
</comment>
<dbReference type="EMBL" id="DWUU01000037">
    <property type="protein sequence ID" value="HJD42586.1"/>
    <property type="molecule type" value="Genomic_DNA"/>
</dbReference>
<protein>
    <submittedName>
        <fullName evidence="2">EF2563 family selenium-dependent molybdenum hydroxylase system protein</fullName>
    </submittedName>
</protein>
<evidence type="ECO:0000313" key="3">
    <source>
        <dbReference type="Proteomes" id="UP000823909"/>
    </source>
</evidence>
<dbReference type="CDD" id="cd04182">
    <property type="entry name" value="GT_2_like_f"/>
    <property type="match status" value="1"/>
</dbReference>
<evidence type="ECO:0000259" key="1">
    <source>
        <dbReference type="Pfam" id="PF12804"/>
    </source>
</evidence>